<keyword evidence="7 14" id="KW-0812">Transmembrane</keyword>
<dbReference type="EMBL" id="AVPU01000005">
    <property type="protein sequence ID" value="KGM55418.1"/>
    <property type="molecule type" value="Genomic_DNA"/>
</dbReference>
<dbReference type="PANTHER" id="PTHR24421">
    <property type="entry name" value="NITRATE/NITRITE SENSOR PROTEIN NARX-RELATED"/>
    <property type="match status" value="1"/>
</dbReference>
<dbReference type="STRING" id="1385517.N800_13900"/>
<evidence type="ECO:0000256" key="7">
    <source>
        <dbReference type="ARBA" id="ARBA00022692"/>
    </source>
</evidence>
<reference evidence="18 19" key="1">
    <citation type="submission" date="2013-08" db="EMBL/GenBank/DDBJ databases">
        <title>Genome sequencing of Lysobacter.</title>
        <authorList>
            <person name="Zhang S."/>
            <person name="Wang G."/>
        </authorList>
    </citation>
    <scope>NUCLEOTIDE SEQUENCE [LARGE SCALE GENOMIC DNA]</scope>
    <source>
        <strain evidence="18 19">GH1-9</strain>
    </source>
</reference>
<feature type="transmembrane region" description="Helical" evidence="14">
    <location>
        <begin position="140"/>
        <end position="163"/>
    </location>
</feature>
<dbReference type="Gene3D" id="3.30.565.10">
    <property type="entry name" value="Histidine kinase-like ATPase, C-terminal domain"/>
    <property type="match status" value="1"/>
</dbReference>
<feature type="transmembrane region" description="Helical" evidence="14">
    <location>
        <begin position="107"/>
        <end position="128"/>
    </location>
</feature>
<sequence length="564" mass="61852">MNPPLPPVDSAWHHTPVPHSRYWVYGSGLFFVMGTLYLVLLQVGFFHWLMANGALFAALWWLPRRWWPWLCAATVAARHVNGIIVALHTGDILDGFLGYWPGPVQYVLGNVLEPFLVMAGVLVLRRLAVPPSGPMPPERIVQLLLGGLVSGLMVACKDLAYVLSEGRVGDVRANLRGNYVALGGPDDVAILGTFVISHALGTAIAILLVAPFVPWLTSAENRGGSTRILQSALQWIVPAVALYLFVALRQPGSNLSELLRVLLLVGTVVFAMRHGWRGALLTTLATSVVIALEDHFGRPAYNPIRMQAYLGITGTMGLLLGASMDNLRQQASTLREARERSDLLARDLYLAAARNLHTEERERRRLASELHDEFGQNLTALQTHLKLAERDFDAAGRPAALAPLFDLTKAMRQNISGVLESLRPAALDQMGLYAAIERGAVRRLAEDAGLHFETHLAGDARLLGDFSDTQLIAAYRLVQEAVTNVVRHARASRCSVRLRAEQRHGMLWLFIDVRDDGIGGADCFLQGRGLTTMRDRVLALGGCLHVGELRPGSRIHALVLQRAT</sequence>
<dbReference type="InterPro" id="IPR003594">
    <property type="entry name" value="HATPase_dom"/>
</dbReference>
<dbReference type="OrthoDB" id="9797605at2"/>
<evidence type="ECO:0000259" key="15">
    <source>
        <dbReference type="Pfam" id="PF02518"/>
    </source>
</evidence>
<proteinExistence type="predicted"/>
<feature type="transmembrane region" description="Helical" evidence="14">
    <location>
        <begin position="228"/>
        <end position="246"/>
    </location>
</feature>
<evidence type="ECO:0000256" key="12">
    <source>
        <dbReference type="ARBA" id="ARBA00023012"/>
    </source>
</evidence>
<evidence type="ECO:0000259" key="17">
    <source>
        <dbReference type="Pfam" id="PF07730"/>
    </source>
</evidence>
<evidence type="ECO:0000259" key="16">
    <source>
        <dbReference type="Pfam" id="PF05231"/>
    </source>
</evidence>
<dbReference type="InterPro" id="IPR007895">
    <property type="entry name" value="MASE1"/>
</dbReference>
<dbReference type="GO" id="GO:0005524">
    <property type="term" value="F:ATP binding"/>
    <property type="evidence" value="ECO:0007669"/>
    <property type="project" value="UniProtKB-KW"/>
</dbReference>
<name>A0A0A0EZE7_9GAMM</name>
<dbReference type="Pfam" id="PF05231">
    <property type="entry name" value="MASE1"/>
    <property type="match status" value="1"/>
</dbReference>
<dbReference type="eggNOG" id="COG3851">
    <property type="taxonomic scope" value="Bacteria"/>
</dbReference>
<dbReference type="InterPro" id="IPR050482">
    <property type="entry name" value="Sensor_HK_TwoCompSys"/>
</dbReference>
<dbReference type="InterPro" id="IPR011712">
    <property type="entry name" value="Sig_transdc_His_kin_sub3_dim/P"/>
</dbReference>
<dbReference type="Proteomes" id="UP000029998">
    <property type="component" value="Unassembled WGS sequence"/>
</dbReference>
<dbReference type="InterPro" id="IPR036890">
    <property type="entry name" value="HATPase_C_sf"/>
</dbReference>
<keyword evidence="8" id="KW-0547">Nucleotide-binding</keyword>
<feature type="domain" description="Histidine kinase/HSP90-like ATPase" evidence="15">
    <location>
        <begin position="473"/>
        <end position="557"/>
    </location>
</feature>
<protein>
    <recommendedName>
        <fullName evidence="3">histidine kinase</fullName>
        <ecNumber evidence="3">2.7.13.3</ecNumber>
    </recommendedName>
</protein>
<dbReference type="GO" id="GO:0005886">
    <property type="term" value="C:plasma membrane"/>
    <property type="evidence" value="ECO:0007669"/>
    <property type="project" value="UniProtKB-SubCell"/>
</dbReference>
<dbReference type="CDD" id="cd16917">
    <property type="entry name" value="HATPase_UhpB-NarQ-NarX-like"/>
    <property type="match status" value="1"/>
</dbReference>
<keyword evidence="5" id="KW-0597">Phosphoprotein</keyword>
<organism evidence="18 19">
    <name type="scientific">Lysobacter daejeonensis GH1-9</name>
    <dbReference type="NCBI Taxonomy" id="1385517"/>
    <lineage>
        <taxon>Bacteria</taxon>
        <taxon>Pseudomonadati</taxon>
        <taxon>Pseudomonadota</taxon>
        <taxon>Gammaproteobacteria</taxon>
        <taxon>Lysobacterales</taxon>
        <taxon>Lysobacteraceae</taxon>
        <taxon>Aerolutibacter</taxon>
    </lineage>
</organism>
<dbReference type="GO" id="GO:0046983">
    <property type="term" value="F:protein dimerization activity"/>
    <property type="evidence" value="ECO:0007669"/>
    <property type="project" value="InterPro"/>
</dbReference>
<gene>
    <name evidence="18" type="ORF">N800_13900</name>
</gene>
<keyword evidence="6" id="KW-0808">Transferase</keyword>
<evidence type="ECO:0000256" key="14">
    <source>
        <dbReference type="SAM" id="Phobius"/>
    </source>
</evidence>
<dbReference type="SUPFAM" id="SSF55874">
    <property type="entry name" value="ATPase domain of HSP90 chaperone/DNA topoisomerase II/histidine kinase"/>
    <property type="match status" value="1"/>
</dbReference>
<dbReference type="RefSeq" id="WP_036135264.1">
    <property type="nucleotide sequence ID" value="NZ_AVPU01000005.1"/>
</dbReference>
<dbReference type="Pfam" id="PF02518">
    <property type="entry name" value="HATPase_c"/>
    <property type="match status" value="1"/>
</dbReference>
<keyword evidence="19" id="KW-1185">Reference proteome</keyword>
<feature type="domain" description="MASE1" evidence="16">
    <location>
        <begin position="190"/>
        <end position="323"/>
    </location>
</feature>
<evidence type="ECO:0000256" key="8">
    <source>
        <dbReference type="ARBA" id="ARBA00022741"/>
    </source>
</evidence>
<accession>A0A0A0EZE7</accession>
<comment type="subcellular location">
    <subcellularLocation>
        <location evidence="2">Cell membrane</location>
        <topology evidence="2">Multi-pass membrane protein</topology>
    </subcellularLocation>
</comment>
<feature type="transmembrane region" description="Helical" evidence="14">
    <location>
        <begin position="22"/>
        <end position="39"/>
    </location>
</feature>
<evidence type="ECO:0000256" key="9">
    <source>
        <dbReference type="ARBA" id="ARBA00022777"/>
    </source>
</evidence>
<evidence type="ECO:0000256" key="2">
    <source>
        <dbReference type="ARBA" id="ARBA00004651"/>
    </source>
</evidence>
<comment type="catalytic activity">
    <reaction evidence="1">
        <text>ATP + protein L-histidine = ADP + protein N-phospho-L-histidine.</text>
        <dbReference type="EC" id="2.7.13.3"/>
    </reaction>
</comment>
<dbReference type="Pfam" id="PF07730">
    <property type="entry name" value="HisKA_3"/>
    <property type="match status" value="1"/>
</dbReference>
<dbReference type="PANTHER" id="PTHR24421:SF10">
    <property type="entry name" value="NITRATE_NITRITE SENSOR PROTEIN NARQ"/>
    <property type="match status" value="1"/>
</dbReference>
<evidence type="ECO:0000256" key="4">
    <source>
        <dbReference type="ARBA" id="ARBA00022475"/>
    </source>
</evidence>
<evidence type="ECO:0000256" key="13">
    <source>
        <dbReference type="ARBA" id="ARBA00023136"/>
    </source>
</evidence>
<dbReference type="EC" id="2.7.13.3" evidence="3"/>
<comment type="caution">
    <text evidence="18">The sequence shown here is derived from an EMBL/GenBank/DDBJ whole genome shotgun (WGS) entry which is preliminary data.</text>
</comment>
<feature type="transmembrane region" description="Helical" evidence="14">
    <location>
        <begin position="188"/>
        <end position="216"/>
    </location>
</feature>
<feature type="transmembrane region" description="Helical" evidence="14">
    <location>
        <begin position="45"/>
        <end position="62"/>
    </location>
</feature>
<evidence type="ECO:0000256" key="6">
    <source>
        <dbReference type="ARBA" id="ARBA00022679"/>
    </source>
</evidence>
<dbReference type="AlphaFoldDB" id="A0A0A0EZE7"/>
<keyword evidence="9" id="KW-0418">Kinase</keyword>
<evidence type="ECO:0000256" key="5">
    <source>
        <dbReference type="ARBA" id="ARBA00022553"/>
    </source>
</evidence>
<evidence type="ECO:0000313" key="19">
    <source>
        <dbReference type="Proteomes" id="UP000029998"/>
    </source>
</evidence>
<feature type="domain" description="Signal transduction histidine kinase subgroup 3 dimerisation and phosphoacceptor" evidence="17">
    <location>
        <begin position="362"/>
        <end position="423"/>
    </location>
</feature>
<evidence type="ECO:0000313" key="18">
    <source>
        <dbReference type="EMBL" id="KGM55418.1"/>
    </source>
</evidence>
<keyword evidence="12" id="KW-0902">Two-component regulatory system</keyword>
<keyword evidence="13 14" id="KW-0472">Membrane</keyword>
<keyword evidence="4" id="KW-1003">Cell membrane</keyword>
<evidence type="ECO:0000256" key="10">
    <source>
        <dbReference type="ARBA" id="ARBA00022840"/>
    </source>
</evidence>
<keyword evidence="11 14" id="KW-1133">Transmembrane helix</keyword>
<dbReference type="Gene3D" id="1.20.5.1930">
    <property type="match status" value="1"/>
</dbReference>
<dbReference type="GO" id="GO:0000155">
    <property type="term" value="F:phosphorelay sensor kinase activity"/>
    <property type="evidence" value="ECO:0007669"/>
    <property type="project" value="InterPro"/>
</dbReference>
<evidence type="ECO:0000256" key="3">
    <source>
        <dbReference type="ARBA" id="ARBA00012438"/>
    </source>
</evidence>
<evidence type="ECO:0000256" key="11">
    <source>
        <dbReference type="ARBA" id="ARBA00022989"/>
    </source>
</evidence>
<keyword evidence="10" id="KW-0067">ATP-binding</keyword>
<evidence type="ECO:0000256" key="1">
    <source>
        <dbReference type="ARBA" id="ARBA00000085"/>
    </source>
</evidence>